<dbReference type="EMBL" id="REGN01011504">
    <property type="protein sequence ID" value="RMZ97298.1"/>
    <property type="molecule type" value="Genomic_DNA"/>
</dbReference>
<evidence type="ECO:0000313" key="1">
    <source>
        <dbReference type="EMBL" id="RMZ97298.1"/>
    </source>
</evidence>
<protein>
    <submittedName>
        <fullName evidence="1">Uncharacterized protein</fullName>
    </submittedName>
</protein>
<name>A0A3M7PE50_BRAPC</name>
<dbReference type="Proteomes" id="UP000276133">
    <property type="component" value="Unassembled WGS sequence"/>
</dbReference>
<sequence>MVIGNKIDCFNDLLNNRCEHTRTTKAQTESLSKITKRKKKHALQKPRAINFSLNWIFLI</sequence>
<accession>A0A3M7PE50</accession>
<evidence type="ECO:0000313" key="2">
    <source>
        <dbReference type="Proteomes" id="UP000276133"/>
    </source>
</evidence>
<proteinExistence type="predicted"/>
<gene>
    <name evidence="1" type="ORF">BpHYR1_021098</name>
</gene>
<organism evidence="1 2">
    <name type="scientific">Brachionus plicatilis</name>
    <name type="common">Marine rotifer</name>
    <name type="synonym">Brachionus muelleri</name>
    <dbReference type="NCBI Taxonomy" id="10195"/>
    <lineage>
        <taxon>Eukaryota</taxon>
        <taxon>Metazoa</taxon>
        <taxon>Spiralia</taxon>
        <taxon>Gnathifera</taxon>
        <taxon>Rotifera</taxon>
        <taxon>Eurotatoria</taxon>
        <taxon>Monogononta</taxon>
        <taxon>Pseudotrocha</taxon>
        <taxon>Ploima</taxon>
        <taxon>Brachionidae</taxon>
        <taxon>Brachionus</taxon>
    </lineage>
</organism>
<keyword evidence="2" id="KW-1185">Reference proteome</keyword>
<dbReference type="AlphaFoldDB" id="A0A3M7PE50"/>
<reference evidence="1 2" key="1">
    <citation type="journal article" date="2018" name="Sci. Rep.">
        <title>Genomic signatures of local adaptation to the degree of environmental predictability in rotifers.</title>
        <authorList>
            <person name="Franch-Gras L."/>
            <person name="Hahn C."/>
            <person name="Garcia-Roger E.M."/>
            <person name="Carmona M.J."/>
            <person name="Serra M."/>
            <person name="Gomez A."/>
        </authorList>
    </citation>
    <scope>NUCLEOTIDE SEQUENCE [LARGE SCALE GENOMIC DNA]</scope>
    <source>
        <strain evidence="1">HYR1</strain>
    </source>
</reference>
<comment type="caution">
    <text evidence="1">The sequence shown here is derived from an EMBL/GenBank/DDBJ whole genome shotgun (WGS) entry which is preliminary data.</text>
</comment>